<dbReference type="EMBL" id="RJVO01000002">
    <property type="protein sequence ID" value="ROH91695.1"/>
    <property type="molecule type" value="Genomic_DNA"/>
</dbReference>
<evidence type="ECO:0000256" key="1">
    <source>
        <dbReference type="ARBA" id="ARBA00023115"/>
    </source>
</evidence>
<dbReference type="CDD" id="cd02440">
    <property type="entry name" value="AdoMet_MTases"/>
    <property type="match status" value="1"/>
</dbReference>
<dbReference type="PANTHER" id="PTHR43317">
    <property type="entry name" value="THERMOSPERMINE SYNTHASE ACAULIS5"/>
    <property type="match status" value="1"/>
</dbReference>
<dbReference type="PANTHER" id="PTHR43317:SF1">
    <property type="entry name" value="THERMOSPERMINE SYNTHASE ACAULIS5"/>
    <property type="match status" value="1"/>
</dbReference>
<reference evidence="2 3" key="1">
    <citation type="submission" date="2018-10" db="EMBL/GenBank/DDBJ databases">
        <authorList>
            <person name="Chen W.-M."/>
        </authorList>
    </citation>
    <scope>NUCLEOTIDE SEQUENCE [LARGE SCALE GENOMIC DNA]</scope>
    <source>
        <strain evidence="2 3">THS-13</strain>
    </source>
</reference>
<evidence type="ECO:0000313" key="3">
    <source>
        <dbReference type="Proteomes" id="UP000282106"/>
    </source>
</evidence>
<sequence length="351" mass="39335">MGRILALGKSGSPAQQIALQGGKTRAFCYHLTHMSFTCRTESSAPAVPTEAALTLRPNSLDPLALPAGADGRRWHRLPAEGLYSGEHLWLREPADADLRQALKRIRNGRYRRPFALDSVRSRRLHFSLRYVQSEMLMDYPDALTLSYTRQMMGFLPLLPDPRELMIVGLGGGSLTKFCYRHLPQTRITTVEINPEVLAFGSLFQLPAEDARHRIVLADAADHLSQVTTGLDVVLLDGCDAQGTARRFCSPEFFRELRGKLRHEGIAVINLIGVASRASRLLEDLRSAFDDQVLVLNAQANDNRLVFASRWPWSLRDWTDAEARAVALSRACRLDFQPLLQQLRRAQVQAQA</sequence>
<dbReference type="Pfam" id="PF01564">
    <property type="entry name" value="Spermine_synth"/>
    <property type="match status" value="1"/>
</dbReference>
<proteinExistence type="predicted"/>
<accession>A0A3N0VG83</accession>
<dbReference type="InParanoid" id="A0A3N0VG83"/>
<dbReference type="Gene3D" id="3.40.50.150">
    <property type="entry name" value="Vaccinia Virus protein VP39"/>
    <property type="match status" value="1"/>
</dbReference>
<dbReference type="GO" id="GO:0006596">
    <property type="term" value="P:polyamine biosynthetic process"/>
    <property type="evidence" value="ECO:0007669"/>
    <property type="project" value="UniProtKB-KW"/>
</dbReference>
<name>A0A3N0VG83_9GAMM</name>
<keyword evidence="3" id="KW-1185">Reference proteome</keyword>
<dbReference type="SUPFAM" id="SSF53335">
    <property type="entry name" value="S-adenosyl-L-methionine-dependent methyltransferases"/>
    <property type="match status" value="1"/>
</dbReference>
<comment type="caution">
    <text evidence="2">The sequence shown here is derived from an EMBL/GenBank/DDBJ whole genome shotgun (WGS) entry which is preliminary data.</text>
</comment>
<dbReference type="AlphaFoldDB" id="A0A3N0VG83"/>
<gene>
    <name evidence="2" type="ORF">ED208_04735</name>
</gene>
<protein>
    <submittedName>
        <fullName evidence="2">Spermidine synthase</fullName>
    </submittedName>
</protein>
<dbReference type="InterPro" id="IPR029063">
    <property type="entry name" value="SAM-dependent_MTases_sf"/>
</dbReference>
<organism evidence="2 3">
    <name type="scientific">Stagnimonas aquatica</name>
    <dbReference type="NCBI Taxonomy" id="2689987"/>
    <lineage>
        <taxon>Bacteria</taxon>
        <taxon>Pseudomonadati</taxon>
        <taxon>Pseudomonadota</taxon>
        <taxon>Gammaproteobacteria</taxon>
        <taxon>Nevskiales</taxon>
        <taxon>Nevskiaceae</taxon>
        <taxon>Stagnimonas</taxon>
    </lineage>
</organism>
<keyword evidence="1" id="KW-0620">Polyamine biosynthesis</keyword>
<evidence type="ECO:0000313" key="2">
    <source>
        <dbReference type="EMBL" id="ROH91695.1"/>
    </source>
</evidence>
<dbReference type="Proteomes" id="UP000282106">
    <property type="component" value="Unassembled WGS sequence"/>
</dbReference>